<evidence type="ECO:0000256" key="1">
    <source>
        <dbReference type="ARBA" id="ARBA00038211"/>
    </source>
</evidence>
<feature type="compositionally biased region" description="Basic and acidic residues" evidence="2">
    <location>
        <begin position="779"/>
        <end position="790"/>
    </location>
</feature>
<dbReference type="PANTHER" id="PTHR22603">
    <property type="entry name" value="CHOLINE/ETHANOALAMINE KINASE"/>
    <property type="match status" value="1"/>
</dbReference>
<organism evidence="4 5">
    <name type="scientific">Microthyrium microscopicum</name>
    <dbReference type="NCBI Taxonomy" id="703497"/>
    <lineage>
        <taxon>Eukaryota</taxon>
        <taxon>Fungi</taxon>
        <taxon>Dikarya</taxon>
        <taxon>Ascomycota</taxon>
        <taxon>Pezizomycotina</taxon>
        <taxon>Dothideomycetes</taxon>
        <taxon>Dothideomycetes incertae sedis</taxon>
        <taxon>Microthyriales</taxon>
        <taxon>Microthyriaceae</taxon>
        <taxon>Microthyrium</taxon>
    </lineage>
</organism>
<feature type="domain" description="Choline kinase N-terminal" evidence="3">
    <location>
        <begin position="280"/>
        <end position="356"/>
    </location>
</feature>
<comment type="similarity">
    <text evidence="1">Belongs to the choline/ethanolamine kinase family.</text>
</comment>
<evidence type="ECO:0000256" key="2">
    <source>
        <dbReference type="SAM" id="MobiDB-lite"/>
    </source>
</evidence>
<dbReference type="Pfam" id="PF04428">
    <property type="entry name" value="Choline_kin_N"/>
    <property type="match status" value="1"/>
</dbReference>
<dbReference type="Pfam" id="PF01633">
    <property type="entry name" value="Choline_kinase"/>
    <property type="match status" value="1"/>
</dbReference>
<dbReference type="GO" id="GO:0006646">
    <property type="term" value="P:phosphatidylethanolamine biosynthetic process"/>
    <property type="evidence" value="ECO:0007669"/>
    <property type="project" value="TreeGrafter"/>
</dbReference>
<evidence type="ECO:0000313" key="4">
    <source>
        <dbReference type="EMBL" id="KAF2673561.1"/>
    </source>
</evidence>
<dbReference type="Proteomes" id="UP000799302">
    <property type="component" value="Unassembled WGS sequence"/>
</dbReference>
<protein>
    <recommendedName>
        <fullName evidence="3">Choline kinase N-terminal domain-containing protein</fullName>
    </recommendedName>
</protein>
<dbReference type="AlphaFoldDB" id="A0A6A6UQ55"/>
<dbReference type="Gene3D" id="3.30.200.20">
    <property type="entry name" value="Phosphorylase Kinase, domain 1"/>
    <property type="match status" value="1"/>
</dbReference>
<dbReference type="InterPro" id="IPR011009">
    <property type="entry name" value="Kinase-like_dom_sf"/>
</dbReference>
<feature type="compositionally biased region" description="Polar residues" evidence="2">
    <location>
        <begin position="662"/>
        <end position="673"/>
    </location>
</feature>
<feature type="compositionally biased region" description="Basic and acidic residues" evidence="2">
    <location>
        <begin position="1"/>
        <end position="19"/>
    </location>
</feature>
<evidence type="ECO:0000313" key="5">
    <source>
        <dbReference type="Proteomes" id="UP000799302"/>
    </source>
</evidence>
<feature type="region of interest" description="Disordered" evidence="2">
    <location>
        <begin position="375"/>
        <end position="395"/>
    </location>
</feature>
<feature type="region of interest" description="Disordered" evidence="2">
    <location>
        <begin position="167"/>
        <end position="233"/>
    </location>
</feature>
<feature type="region of interest" description="Disordered" evidence="2">
    <location>
        <begin position="701"/>
        <end position="726"/>
    </location>
</feature>
<gene>
    <name evidence="4" type="ORF">BT63DRAFT_476060</name>
</gene>
<feature type="compositionally biased region" description="Low complexity" evidence="2">
    <location>
        <begin position="701"/>
        <end position="718"/>
    </location>
</feature>
<dbReference type="InterPro" id="IPR007521">
    <property type="entry name" value="Choline_kin_N"/>
</dbReference>
<dbReference type="SUPFAM" id="SSF56112">
    <property type="entry name" value="Protein kinase-like (PK-like)"/>
    <property type="match status" value="1"/>
</dbReference>
<feature type="region of interest" description="Disordered" evidence="2">
    <location>
        <begin position="105"/>
        <end position="152"/>
    </location>
</feature>
<dbReference type="PANTHER" id="PTHR22603:SF93">
    <property type="entry name" value="RE24176P"/>
    <property type="match status" value="1"/>
</dbReference>
<feature type="region of interest" description="Disordered" evidence="2">
    <location>
        <begin position="779"/>
        <end position="806"/>
    </location>
</feature>
<dbReference type="Gene3D" id="3.90.1200.10">
    <property type="match status" value="1"/>
</dbReference>
<evidence type="ECO:0000259" key="3">
    <source>
        <dbReference type="Pfam" id="PF04428"/>
    </source>
</evidence>
<dbReference type="GO" id="GO:0004103">
    <property type="term" value="F:choline kinase activity"/>
    <property type="evidence" value="ECO:0007669"/>
    <property type="project" value="TreeGrafter"/>
</dbReference>
<name>A0A6A6UQ55_9PEZI</name>
<feature type="compositionally biased region" description="Basic residues" evidence="2">
    <location>
        <begin position="169"/>
        <end position="181"/>
    </location>
</feature>
<dbReference type="GO" id="GO:0004305">
    <property type="term" value="F:ethanolamine kinase activity"/>
    <property type="evidence" value="ECO:0007669"/>
    <property type="project" value="TreeGrafter"/>
</dbReference>
<accession>A0A6A6UQ55</accession>
<keyword evidence="5" id="KW-1185">Reference proteome</keyword>
<dbReference type="OrthoDB" id="10267235at2759"/>
<dbReference type="GO" id="GO:0005737">
    <property type="term" value="C:cytoplasm"/>
    <property type="evidence" value="ECO:0007669"/>
    <property type="project" value="TreeGrafter"/>
</dbReference>
<sequence>MASQEDRGPGQDSHTEHQKPKSALASPNIDGQSPRVPSMKSVSIAEPDNISSMMPGPTREVDTDSEQNFNLDTRASAARQPQYRASIRRIGSRPSIEFLRARTPADLLKIPQPAPQAAPRSGHDATYSSTVAASRAGEAAGPSSTSGHHSGRHYHLSYRDLMKWIQKEKSRRSSKKQKKKAAATLAKLPAPKKEAPQPTESSISSAVVDDENAEGVTSLPSSRRPSDAESEGSTALDMLQEILERNMTLFAPNYAASNKSSHSIRKLNRHSSATIGSDSDFYESEHQVPSCDVILDNRKTLSYTGGLTEASESRPDLTRSYSTREQDAWRTFKYEIVRLTHTLKIKGWRRIELDKSDTIGVERLSGALTNAVYEVNPPKDIPESSSSDRPGSSLKSKPARLLLRIYGAQVDHLIDRESELAVLRRLARKRIGPRLLGTFLNGRFEEFFNARPLNAEELSKPDISRQIAKRMRELHDGIELLNAEIQAGPFVWQNIDKWMARCERIVAWVEGEMAKSTPAIKNLSVHGHLVGSDFKLFKEALLRYRKWLEEQYHGKSGVNDRLVFAHNDAQYGNILRLIQEGGSPLPANEHKRLIVIDFEYANANVPGLEFANHFTEWCYDYHNADTSFACSVSKYPTPAEQNNFLSAYVSHRPSFPPAAPSNRLSTASLSSIAGSPPSTPNMSSSTPTALNMLSSLMLEARAPSSNASAPASSAASLREPPPLPEDEDARRALLDQLRWETRIWRGVNSAQWVMWGIVQAKIEGMPAFEDLKSPYLRARDEGTENRRDSPLEETGDATPRAEPRVEAGKKEVVELGESAVASDDIVAADNPVAAEEKEEDGEEGEGFDYLAYSLDRAKFFWGDVLGLGIMGVEEVPEDVRMLARVVDY</sequence>
<feature type="compositionally biased region" description="Low complexity" evidence="2">
    <location>
        <begin position="384"/>
        <end position="395"/>
    </location>
</feature>
<feature type="region of interest" description="Disordered" evidence="2">
    <location>
        <begin position="659"/>
        <end position="688"/>
    </location>
</feature>
<dbReference type="EMBL" id="MU004231">
    <property type="protein sequence ID" value="KAF2673561.1"/>
    <property type="molecule type" value="Genomic_DNA"/>
</dbReference>
<reference evidence="4" key="1">
    <citation type="journal article" date="2020" name="Stud. Mycol.">
        <title>101 Dothideomycetes genomes: a test case for predicting lifestyles and emergence of pathogens.</title>
        <authorList>
            <person name="Haridas S."/>
            <person name="Albert R."/>
            <person name="Binder M."/>
            <person name="Bloem J."/>
            <person name="Labutti K."/>
            <person name="Salamov A."/>
            <person name="Andreopoulos B."/>
            <person name="Baker S."/>
            <person name="Barry K."/>
            <person name="Bills G."/>
            <person name="Bluhm B."/>
            <person name="Cannon C."/>
            <person name="Castanera R."/>
            <person name="Culley D."/>
            <person name="Daum C."/>
            <person name="Ezra D."/>
            <person name="Gonzalez J."/>
            <person name="Henrissat B."/>
            <person name="Kuo A."/>
            <person name="Liang C."/>
            <person name="Lipzen A."/>
            <person name="Lutzoni F."/>
            <person name="Magnuson J."/>
            <person name="Mondo S."/>
            <person name="Nolan M."/>
            <person name="Ohm R."/>
            <person name="Pangilinan J."/>
            <person name="Park H.-J."/>
            <person name="Ramirez L."/>
            <person name="Alfaro M."/>
            <person name="Sun H."/>
            <person name="Tritt A."/>
            <person name="Yoshinaga Y."/>
            <person name="Zwiers L.-H."/>
            <person name="Turgeon B."/>
            <person name="Goodwin S."/>
            <person name="Spatafora J."/>
            <person name="Crous P."/>
            <person name="Grigoriev I."/>
        </authorList>
    </citation>
    <scope>NUCLEOTIDE SEQUENCE</scope>
    <source>
        <strain evidence="4">CBS 115976</strain>
    </source>
</reference>
<dbReference type="CDD" id="cd05157">
    <property type="entry name" value="ETNK_euk"/>
    <property type="match status" value="1"/>
</dbReference>
<proteinExistence type="inferred from homology"/>
<feature type="region of interest" description="Disordered" evidence="2">
    <location>
        <begin position="1"/>
        <end position="88"/>
    </location>
</feature>